<reference evidence="10 11" key="1">
    <citation type="submission" date="2013-08" db="EMBL/GenBank/DDBJ databases">
        <title>draft genome of Halomonas huanghegensis, strain BJGMM-B45T.</title>
        <authorList>
            <person name="Miao C."/>
            <person name="Wan Y."/>
            <person name="Jin W."/>
        </authorList>
    </citation>
    <scope>NUCLEOTIDE SEQUENCE [LARGE SCALE GENOMIC DNA]</scope>
    <source>
        <strain evidence="10 11">BJGMM-B45</strain>
    </source>
</reference>
<dbReference type="Proteomes" id="UP000019113">
    <property type="component" value="Unassembled WGS sequence"/>
</dbReference>
<dbReference type="InterPro" id="IPR029063">
    <property type="entry name" value="SAM-dependent_MTases_sf"/>
</dbReference>
<evidence type="ECO:0000256" key="8">
    <source>
        <dbReference type="HAMAP-Rule" id="MF_00835"/>
    </source>
</evidence>
<accession>W1ND16</accession>
<dbReference type="InterPro" id="IPR013216">
    <property type="entry name" value="Methyltransf_11"/>
</dbReference>
<evidence type="ECO:0000256" key="1">
    <source>
        <dbReference type="ARBA" id="ARBA00000852"/>
    </source>
</evidence>
<keyword evidence="5 8" id="KW-0808">Transferase</keyword>
<dbReference type="PANTHER" id="PTHR43591">
    <property type="entry name" value="METHYLTRANSFERASE"/>
    <property type="match status" value="1"/>
</dbReference>
<dbReference type="STRING" id="1178482.AR456_11965"/>
<dbReference type="CDD" id="cd02440">
    <property type="entry name" value="AdoMet_MTases"/>
    <property type="match status" value="1"/>
</dbReference>
<dbReference type="eggNOG" id="COG2226">
    <property type="taxonomic scope" value="Bacteria"/>
</dbReference>
<dbReference type="SUPFAM" id="SSF53335">
    <property type="entry name" value="S-adenosyl-L-methionine-dependent methyltransferases"/>
    <property type="match status" value="1"/>
</dbReference>
<dbReference type="UniPathway" id="UPA00078"/>
<name>W1ND16_9GAMM</name>
<dbReference type="GO" id="GO:0009102">
    <property type="term" value="P:biotin biosynthetic process"/>
    <property type="evidence" value="ECO:0007669"/>
    <property type="project" value="UniProtKB-UniRule"/>
</dbReference>
<protein>
    <recommendedName>
        <fullName evidence="3 8">Malonyl-[acyl-carrier protein] O-methyltransferase</fullName>
        <shortName evidence="8">Malonyl-ACP O-methyltransferase</shortName>
        <ecNumber evidence="3 8">2.1.1.197</ecNumber>
    </recommendedName>
    <alternativeName>
        <fullName evidence="8">Biotin synthesis protein BioC</fullName>
    </alternativeName>
</protein>
<dbReference type="Pfam" id="PF08241">
    <property type="entry name" value="Methyltransf_11"/>
    <property type="match status" value="1"/>
</dbReference>
<evidence type="ECO:0000256" key="2">
    <source>
        <dbReference type="ARBA" id="ARBA00004746"/>
    </source>
</evidence>
<sequence>MNAPLRVDQSRLSAEGEDTNNWSRRVAHAFSRAAPHYRRHARAQAVMAESLWPHLPNTARRIVDIGCGPGDLTCALADHFPEAQLLGVDLSAAMLDAARQLSQQPRLTWLCADATQLPLANASQDLVVSNLAIQWCPDLTATLRELRRVMRPGGRAVINTLAPGTLSEIEHVWRRPGTPSGLLQFRDAAQHRLAAQLSGWSDIAIEEFQQRFYYPDLKAVMNSIKGVGAQLSGSSTQRTRSDIQRARHRYETLRESEGLPVSYQRLTLVLDA</sequence>
<dbReference type="PATRIC" id="fig|1178482.3.peg.195"/>
<comment type="catalytic activity">
    <reaction evidence="1 8">
        <text>malonyl-[ACP] + S-adenosyl-L-methionine = malonyl-[ACP] methyl ester + S-adenosyl-L-homocysteine</text>
        <dbReference type="Rhea" id="RHEA:17105"/>
        <dbReference type="Rhea" id="RHEA-COMP:9623"/>
        <dbReference type="Rhea" id="RHEA-COMP:9954"/>
        <dbReference type="ChEBI" id="CHEBI:57856"/>
        <dbReference type="ChEBI" id="CHEBI:59789"/>
        <dbReference type="ChEBI" id="CHEBI:78449"/>
        <dbReference type="ChEBI" id="CHEBI:78845"/>
        <dbReference type="EC" id="2.1.1.197"/>
    </reaction>
</comment>
<comment type="pathway">
    <text evidence="2 8">Cofactor biosynthesis; biotin biosynthesis.</text>
</comment>
<dbReference type="KEGG" id="hhu:AR456_11965"/>
<evidence type="ECO:0000313" key="11">
    <source>
        <dbReference type="Proteomes" id="UP000019113"/>
    </source>
</evidence>
<evidence type="ECO:0000313" key="10">
    <source>
        <dbReference type="EMBL" id="ERL53161.1"/>
    </source>
</evidence>
<comment type="function">
    <text evidence="8">Converts the free carboxyl group of a malonyl-thioester to its methyl ester by transfer of a methyl group from S-adenosyl-L-methionine (SAM). It allows to synthesize pimeloyl-ACP via the fatty acid synthetic pathway.</text>
</comment>
<dbReference type="InterPro" id="IPR011814">
    <property type="entry name" value="BioC"/>
</dbReference>
<evidence type="ECO:0000256" key="5">
    <source>
        <dbReference type="ARBA" id="ARBA00022679"/>
    </source>
</evidence>
<feature type="domain" description="Methyltransferase type 11" evidence="9">
    <location>
        <begin position="63"/>
        <end position="158"/>
    </location>
</feature>
<dbReference type="AlphaFoldDB" id="W1ND16"/>
<evidence type="ECO:0000256" key="4">
    <source>
        <dbReference type="ARBA" id="ARBA00022603"/>
    </source>
</evidence>
<dbReference type="GO" id="GO:0032259">
    <property type="term" value="P:methylation"/>
    <property type="evidence" value="ECO:0007669"/>
    <property type="project" value="UniProtKB-KW"/>
</dbReference>
<evidence type="ECO:0000259" key="9">
    <source>
        <dbReference type="Pfam" id="PF08241"/>
    </source>
</evidence>
<organism evidence="10 11">
    <name type="scientific">Halomonas huangheensis</name>
    <dbReference type="NCBI Taxonomy" id="1178482"/>
    <lineage>
        <taxon>Bacteria</taxon>
        <taxon>Pseudomonadati</taxon>
        <taxon>Pseudomonadota</taxon>
        <taxon>Gammaproteobacteria</taxon>
        <taxon>Oceanospirillales</taxon>
        <taxon>Halomonadaceae</taxon>
        <taxon>Halomonas</taxon>
    </lineage>
</organism>
<dbReference type="EMBL" id="AVBC01000011">
    <property type="protein sequence ID" value="ERL53161.1"/>
    <property type="molecule type" value="Genomic_DNA"/>
</dbReference>
<proteinExistence type="inferred from homology"/>
<dbReference type="OrthoDB" id="9760689at2"/>
<dbReference type="EC" id="2.1.1.197" evidence="3 8"/>
<dbReference type="GO" id="GO:0102130">
    <property type="term" value="F:malonyl-CoA methyltransferase activity"/>
    <property type="evidence" value="ECO:0007669"/>
    <property type="project" value="UniProtKB-EC"/>
</dbReference>
<evidence type="ECO:0000256" key="7">
    <source>
        <dbReference type="ARBA" id="ARBA00022756"/>
    </source>
</evidence>
<keyword evidence="7 8" id="KW-0093">Biotin biosynthesis</keyword>
<dbReference type="RefSeq" id="WP_021817143.1">
    <property type="nucleotide sequence ID" value="NZ_AVBC01000011.1"/>
</dbReference>
<evidence type="ECO:0000256" key="3">
    <source>
        <dbReference type="ARBA" id="ARBA00012327"/>
    </source>
</evidence>
<comment type="similarity">
    <text evidence="8">Belongs to the methyltransferase superfamily.</text>
</comment>
<evidence type="ECO:0000256" key="6">
    <source>
        <dbReference type="ARBA" id="ARBA00022691"/>
    </source>
</evidence>
<keyword evidence="4 8" id="KW-0489">Methyltransferase</keyword>
<dbReference type="Gene3D" id="3.40.50.150">
    <property type="entry name" value="Vaccinia Virus protein VP39"/>
    <property type="match status" value="1"/>
</dbReference>
<keyword evidence="6 8" id="KW-0949">S-adenosyl-L-methionine</keyword>
<dbReference type="GO" id="GO:0008757">
    <property type="term" value="F:S-adenosylmethionine-dependent methyltransferase activity"/>
    <property type="evidence" value="ECO:0007669"/>
    <property type="project" value="InterPro"/>
</dbReference>
<dbReference type="NCBIfam" id="TIGR02072">
    <property type="entry name" value="BioC"/>
    <property type="match status" value="1"/>
</dbReference>
<keyword evidence="11" id="KW-1185">Reference proteome</keyword>
<comment type="caution">
    <text evidence="10">The sequence shown here is derived from an EMBL/GenBank/DDBJ whole genome shotgun (WGS) entry which is preliminary data.</text>
</comment>
<dbReference type="GO" id="GO:0010340">
    <property type="term" value="F:carboxyl-O-methyltransferase activity"/>
    <property type="evidence" value="ECO:0007669"/>
    <property type="project" value="UniProtKB-UniRule"/>
</dbReference>
<gene>
    <name evidence="8" type="primary">bioC</name>
    <name evidence="10" type="ORF">BJB45_17960</name>
</gene>
<dbReference type="HAMAP" id="MF_00835">
    <property type="entry name" value="BioC"/>
    <property type="match status" value="1"/>
</dbReference>